<dbReference type="RefSeq" id="XP_007410742.1">
    <property type="nucleotide sequence ID" value="XM_007410680.1"/>
</dbReference>
<keyword evidence="1" id="KW-0175">Coiled coil</keyword>
<dbReference type="EMBL" id="GL883110">
    <property type="protein sequence ID" value="EGG06091.1"/>
    <property type="molecule type" value="Genomic_DNA"/>
</dbReference>
<dbReference type="AlphaFoldDB" id="F4RNI3"/>
<keyword evidence="3" id="KW-1185">Reference proteome</keyword>
<dbReference type="HOGENOM" id="CLU_1315651_0_0_1"/>
<dbReference type="VEuPathDB" id="FungiDB:MELLADRAFT_63662"/>
<dbReference type="InParanoid" id="F4RNI3"/>
<dbReference type="KEGG" id="mlr:MELLADRAFT_63662"/>
<organism evidence="3">
    <name type="scientific">Melampsora larici-populina (strain 98AG31 / pathotype 3-4-7)</name>
    <name type="common">Poplar leaf rust fungus</name>
    <dbReference type="NCBI Taxonomy" id="747676"/>
    <lineage>
        <taxon>Eukaryota</taxon>
        <taxon>Fungi</taxon>
        <taxon>Dikarya</taxon>
        <taxon>Basidiomycota</taxon>
        <taxon>Pucciniomycotina</taxon>
        <taxon>Pucciniomycetes</taxon>
        <taxon>Pucciniales</taxon>
        <taxon>Melampsoraceae</taxon>
        <taxon>Melampsora</taxon>
    </lineage>
</organism>
<evidence type="ECO:0000313" key="3">
    <source>
        <dbReference type="Proteomes" id="UP000001072"/>
    </source>
</evidence>
<proteinExistence type="predicted"/>
<sequence length="209" mass="23554">MNLFEPIIDTKIVPEKTLKKPLATTSTANHSAKSKISISTPNIEKTNQDQPAEELDLIQFFDTKIFEMGNLVFGQDISVIRMDEPHSSSNKKTGVDVFQEEAAKGTERSALKTLEERLAHLESSIKNIKRKASNSPFQEVQQSQSNGSSVFIHKLKNINWLTHTLFSAEVISQHTGLLEQAKREISILEGKVESLEATYRTTWIFLTPR</sequence>
<name>F4RNI3_MELLP</name>
<dbReference type="GeneID" id="18930128"/>
<evidence type="ECO:0000256" key="1">
    <source>
        <dbReference type="SAM" id="Coils"/>
    </source>
</evidence>
<feature type="coiled-coil region" evidence="1">
    <location>
        <begin position="171"/>
        <end position="198"/>
    </location>
</feature>
<dbReference type="Proteomes" id="UP000001072">
    <property type="component" value="Unassembled WGS sequence"/>
</dbReference>
<accession>F4RNI3</accession>
<protein>
    <submittedName>
        <fullName evidence="2">Uncharacterized protein</fullName>
    </submittedName>
</protein>
<gene>
    <name evidence="2" type="ORF">MELLADRAFT_63662</name>
</gene>
<reference evidence="3" key="1">
    <citation type="journal article" date="2011" name="Proc. Natl. Acad. Sci. U.S.A.">
        <title>Obligate biotrophy features unraveled by the genomic analysis of rust fungi.</title>
        <authorList>
            <person name="Duplessis S."/>
            <person name="Cuomo C.A."/>
            <person name="Lin Y.-C."/>
            <person name="Aerts A."/>
            <person name="Tisserant E."/>
            <person name="Veneault-Fourrey C."/>
            <person name="Joly D.L."/>
            <person name="Hacquard S."/>
            <person name="Amselem J."/>
            <person name="Cantarel B.L."/>
            <person name="Chiu R."/>
            <person name="Coutinho P.M."/>
            <person name="Feau N."/>
            <person name="Field M."/>
            <person name="Frey P."/>
            <person name="Gelhaye E."/>
            <person name="Goldberg J."/>
            <person name="Grabherr M.G."/>
            <person name="Kodira C.D."/>
            <person name="Kohler A."/>
            <person name="Kuees U."/>
            <person name="Lindquist E.A."/>
            <person name="Lucas S.M."/>
            <person name="Mago R."/>
            <person name="Mauceli E."/>
            <person name="Morin E."/>
            <person name="Murat C."/>
            <person name="Pangilinan J.L."/>
            <person name="Park R."/>
            <person name="Pearson M."/>
            <person name="Quesneville H."/>
            <person name="Rouhier N."/>
            <person name="Sakthikumar S."/>
            <person name="Salamov A.A."/>
            <person name="Schmutz J."/>
            <person name="Selles B."/>
            <person name="Shapiro H."/>
            <person name="Tanguay P."/>
            <person name="Tuskan G.A."/>
            <person name="Henrissat B."/>
            <person name="Van de Peer Y."/>
            <person name="Rouze P."/>
            <person name="Ellis J.G."/>
            <person name="Dodds P.N."/>
            <person name="Schein J.E."/>
            <person name="Zhong S."/>
            <person name="Hamelin R.C."/>
            <person name="Grigoriev I.V."/>
            <person name="Szabo L.J."/>
            <person name="Martin F."/>
        </authorList>
    </citation>
    <scope>NUCLEOTIDE SEQUENCE [LARGE SCALE GENOMIC DNA]</scope>
    <source>
        <strain evidence="3">98AG31 / pathotype 3-4-7</strain>
    </source>
</reference>
<evidence type="ECO:0000313" key="2">
    <source>
        <dbReference type="EMBL" id="EGG06091.1"/>
    </source>
</evidence>